<feature type="compositionally biased region" description="Basic and acidic residues" evidence="1">
    <location>
        <begin position="94"/>
        <end position="105"/>
    </location>
</feature>
<feature type="region of interest" description="Disordered" evidence="1">
    <location>
        <begin position="64"/>
        <end position="113"/>
    </location>
</feature>
<dbReference type="EMBL" id="JAAALK010000284">
    <property type="protein sequence ID" value="KAG8067477.1"/>
    <property type="molecule type" value="Genomic_DNA"/>
</dbReference>
<reference evidence="2" key="1">
    <citation type="journal article" date="2021" name="bioRxiv">
        <title>Whole Genome Assembly and Annotation of Northern Wild Rice, Zizania palustris L., Supports a Whole Genome Duplication in the Zizania Genus.</title>
        <authorList>
            <person name="Haas M."/>
            <person name="Kono T."/>
            <person name="Macchietto M."/>
            <person name="Millas R."/>
            <person name="McGilp L."/>
            <person name="Shao M."/>
            <person name="Duquette J."/>
            <person name="Hirsch C.N."/>
            <person name="Kimball J."/>
        </authorList>
    </citation>
    <scope>NUCLEOTIDE SEQUENCE</scope>
    <source>
        <tissue evidence="2">Fresh leaf tissue</tissue>
    </source>
</reference>
<reference evidence="2" key="2">
    <citation type="submission" date="2021-02" db="EMBL/GenBank/DDBJ databases">
        <authorList>
            <person name="Kimball J.A."/>
            <person name="Haas M.W."/>
            <person name="Macchietto M."/>
            <person name="Kono T."/>
            <person name="Duquette J."/>
            <person name="Shao M."/>
        </authorList>
    </citation>
    <scope>NUCLEOTIDE SEQUENCE</scope>
    <source>
        <tissue evidence="2">Fresh leaf tissue</tissue>
    </source>
</reference>
<keyword evidence="3" id="KW-1185">Reference proteome</keyword>
<comment type="caution">
    <text evidence="2">The sequence shown here is derived from an EMBL/GenBank/DDBJ whole genome shotgun (WGS) entry which is preliminary data.</text>
</comment>
<name>A0A8J5SMG5_ZIZPA</name>
<accession>A0A8J5SMG5</accession>
<proteinExistence type="predicted"/>
<dbReference type="Proteomes" id="UP000729402">
    <property type="component" value="Unassembled WGS sequence"/>
</dbReference>
<evidence type="ECO:0000313" key="3">
    <source>
        <dbReference type="Proteomes" id="UP000729402"/>
    </source>
</evidence>
<evidence type="ECO:0000256" key="1">
    <source>
        <dbReference type="SAM" id="MobiDB-lite"/>
    </source>
</evidence>
<feature type="compositionally biased region" description="Low complexity" evidence="1">
    <location>
        <begin position="35"/>
        <end position="47"/>
    </location>
</feature>
<dbReference type="AlphaFoldDB" id="A0A8J5SMG5"/>
<gene>
    <name evidence="2" type="ORF">GUJ93_ZPchr0005g15177</name>
</gene>
<organism evidence="2 3">
    <name type="scientific">Zizania palustris</name>
    <name type="common">Northern wild rice</name>
    <dbReference type="NCBI Taxonomy" id="103762"/>
    <lineage>
        <taxon>Eukaryota</taxon>
        <taxon>Viridiplantae</taxon>
        <taxon>Streptophyta</taxon>
        <taxon>Embryophyta</taxon>
        <taxon>Tracheophyta</taxon>
        <taxon>Spermatophyta</taxon>
        <taxon>Magnoliopsida</taxon>
        <taxon>Liliopsida</taxon>
        <taxon>Poales</taxon>
        <taxon>Poaceae</taxon>
        <taxon>BOP clade</taxon>
        <taxon>Oryzoideae</taxon>
        <taxon>Oryzeae</taxon>
        <taxon>Zizaniinae</taxon>
        <taxon>Zizania</taxon>
    </lineage>
</organism>
<feature type="region of interest" description="Disordered" evidence="1">
    <location>
        <begin position="1"/>
        <end position="47"/>
    </location>
</feature>
<sequence length="113" mass="12115">MAGRSGVHGAGRAGAEADATRRELMRVAGWGQGGRPSRSSRPAGARLASPTALWAMMRGEAVQTRQLKAPAGKSRTGPEVGWGKRNWGESSGSRQEKVGRERPKWDQCSCRGR</sequence>
<evidence type="ECO:0000313" key="2">
    <source>
        <dbReference type="EMBL" id="KAG8067477.1"/>
    </source>
</evidence>
<protein>
    <submittedName>
        <fullName evidence="2">Uncharacterized protein</fullName>
    </submittedName>
</protein>
<feature type="compositionally biased region" description="Gly residues" evidence="1">
    <location>
        <begin position="1"/>
        <end position="12"/>
    </location>
</feature>